<sequence>MSEVAEVETTELITLPPRETALQVYSTPGGLDPLIEQIREKVAGTVYDMSTAKGRAECASDAFKVAKSKTAIEKLGKALSAEYKEIPKKIDAERRRAFDALEALQAQVRQPLTDWERAEEARVARLKSGVEWFHLRAEENRDLDSAELRASIEEVGARVVDESWEEFEAEAHRMKARALDSLTQALAAREKYEAEQAELVRLREAEAQRLEKEREERIAREAAEDARREAEAKAQAEREASAQREAQAKAAAEKAERERLEAIERQKQAEARAEAERLAAEQRARDAAEAARLAEIQRQADEAARIEAEQKAREADRAHKAKTNNAAVAALVAGGLSQEAAKLAITLIAQGKVPAVRVNY</sequence>
<evidence type="ECO:0000313" key="2">
    <source>
        <dbReference type="EMBL" id="XDJ68770.1"/>
    </source>
</evidence>
<feature type="compositionally biased region" description="Basic and acidic residues" evidence="1">
    <location>
        <begin position="251"/>
        <end position="281"/>
    </location>
</feature>
<gene>
    <name evidence="2" type="ORF">ABRY94_11905</name>
</gene>
<accession>A0AB39ER98</accession>
<reference evidence="2" key="1">
    <citation type="submission" date="2024-05" db="EMBL/GenBank/DDBJ databases">
        <authorList>
            <person name="Luo Y.-C."/>
            <person name="Nicholds J."/>
            <person name="Mortimer T."/>
            <person name="Maboni G."/>
        </authorList>
    </citation>
    <scope>NUCLEOTIDE SEQUENCE</scope>
    <source>
        <strain evidence="2">144863</strain>
    </source>
</reference>
<dbReference type="RefSeq" id="WP_368655430.1">
    <property type="nucleotide sequence ID" value="NZ_CP158262.1"/>
</dbReference>
<organism evidence="2">
    <name type="scientific">Castellaniella ginsengisoli</name>
    <dbReference type="NCBI Taxonomy" id="546114"/>
    <lineage>
        <taxon>Bacteria</taxon>
        <taxon>Pseudomonadati</taxon>
        <taxon>Pseudomonadota</taxon>
        <taxon>Betaproteobacteria</taxon>
        <taxon>Burkholderiales</taxon>
        <taxon>Alcaligenaceae</taxon>
        <taxon>Castellaniella</taxon>
    </lineage>
</organism>
<evidence type="ECO:0000256" key="1">
    <source>
        <dbReference type="SAM" id="MobiDB-lite"/>
    </source>
</evidence>
<feature type="compositionally biased region" description="Basic and acidic residues" evidence="1">
    <location>
        <begin position="209"/>
        <end position="242"/>
    </location>
</feature>
<dbReference type="EMBL" id="CP158262">
    <property type="protein sequence ID" value="XDJ68770.1"/>
    <property type="molecule type" value="Genomic_DNA"/>
</dbReference>
<protein>
    <recommendedName>
        <fullName evidence="3">Phage protein</fullName>
    </recommendedName>
</protein>
<proteinExistence type="predicted"/>
<name>A0AB39ER98_9BURK</name>
<feature type="region of interest" description="Disordered" evidence="1">
    <location>
        <begin position="209"/>
        <end position="281"/>
    </location>
</feature>
<evidence type="ECO:0008006" key="3">
    <source>
        <dbReference type="Google" id="ProtNLM"/>
    </source>
</evidence>
<dbReference type="AlphaFoldDB" id="A0AB39ER98"/>